<sequence length="410" mass="47585" precursor="true">MLKLCYIHLLVLLLCMGCTTHAQPKEHANAESATNKQSTRPQSYEETLYELGAFPVNKLTKKYYDNGNPGQVYSMGRREDVHGWLSPYSIRTYSYLTLSEKRRYGIPKQPLSYKRYVSFLDVETYQRTEDPLLFAIIQFILKEFLYRKIKIENPEDFLKVYHAKMGLDNLVLWTLKGRGLSGPMVASLYQQYEDPLLLRYLPPIESGQTEYKVFLGKLLADKQIDAGLRFEAYTQLYCADKKTHLAGYKAFIIQSINQLSDWDDRYHMNEALLSIGDEESTKVVNQSLLNDPVAEVREAILHDLKEQDRVDEFIETIYQLSLGKGKKCSGVSMNRMMILEGETEISHDLREYLRWAQQKKNLKQETHIKIHSALEALTREKPNSPYEIYGDGDSFEENKKKRSVNEPART</sequence>
<dbReference type="AlphaFoldDB" id="A0A517VP50"/>
<organism evidence="3 4">
    <name type="scientific">Gimesia aquarii</name>
    <dbReference type="NCBI Taxonomy" id="2527964"/>
    <lineage>
        <taxon>Bacteria</taxon>
        <taxon>Pseudomonadati</taxon>
        <taxon>Planctomycetota</taxon>
        <taxon>Planctomycetia</taxon>
        <taxon>Planctomycetales</taxon>
        <taxon>Planctomycetaceae</taxon>
        <taxon>Gimesia</taxon>
    </lineage>
</organism>
<accession>A0A517VP50</accession>
<feature type="chain" id="PRO_5021928786" evidence="2">
    <location>
        <begin position="23"/>
        <end position="410"/>
    </location>
</feature>
<reference evidence="3 4" key="1">
    <citation type="submission" date="2019-03" db="EMBL/GenBank/DDBJ databases">
        <title>Deep-cultivation of Planctomycetes and their phenomic and genomic characterization uncovers novel biology.</title>
        <authorList>
            <person name="Wiegand S."/>
            <person name="Jogler M."/>
            <person name="Boedeker C."/>
            <person name="Pinto D."/>
            <person name="Vollmers J."/>
            <person name="Rivas-Marin E."/>
            <person name="Kohn T."/>
            <person name="Peeters S.H."/>
            <person name="Heuer A."/>
            <person name="Rast P."/>
            <person name="Oberbeckmann S."/>
            <person name="Bunk B."/>
            <person name="Jeske O."/>
            <person name="Meyerdierks A."/>
            <person name="Storesund J.E."/>
            <person name="Kallscheuer N."/>
            <person name="Luecker S."/>
            <person name="Lage O.M."/>
            <person name="Pohl T."/>
            <person name="Merkel B.J."/>
            <person name="Hornburger P."/>
            <person name="Mueller R.-W."/>
            <person name="Bruemmer F."/>
            <person name="Labrenz M."/>
            <person name="Spormann A.M."/>
            <person name="Op den Camp H."/>
            <person name="Overmann J."/>
            <person name="Amann R."/>
            <person name="Jetten M.S.M."/>
            <person name="Mascher T."/>
            <person name="Medema M.H."/>
            <person name="Devos D.P."/>
            <person name="Kaster A.-K."/>
            <person name="Ovreas L."/>
            <person name="Rohde M."/>
            <person name="Galperin M.Y."/>
            <person name="Jogler C."/>
        </authorList>
    </citation>
    <scope>NUCLEOTIDE SEQUENCE [LARGE SCALE GENOMIC DNA]</scope>
    <source>
        <strain evidence="3 4">V144</strain>
    </source>
</reference>
<protein>
    <submittedName>
        <fullName evidence="3">Uncharacterized protein</fullName>
    </submittedName>
</protein>
<feature type="signal peptide" evidence="2">
    <location>
        <begin position="1"/>
        <end position="22"/>
    </location>
</feature>
<keyword evidence="2" id="KW-0732">Signal</keyword>
<dbReference type="KEGG" id="gaw:V144x_02260"/>
<dbReference type="EMBL" id="CP037920">
    <property type="protein sequence ID" value="QDT94795.1"/>
    <property type="molecule type" value="Genomic_DNA"/>
</dbReference>
<dbReference type="Proteomes" id="UP000318704">
    <property type="component" value="Chromosome"/>
</dbReference>
<evidence type="ECO:0000256" key="1">
    <source>
        <dbReference type="SAM" id="MobiDB-lite"/>
    </source>
</evidence>
<gene>
    <name evidence="3" type="ORF">V144x_02260</name>
</gene>
<name>A0A517VP50_9PLAN</name>
<dbReference type="RefSeq" id="WP_144980099.1">
    <property type="nucleotide sequence ID" value="NZ_CP037920.1"/>
</dbReference>
<evidence type="ECO:0000313" key="4">
    <source>
        <dbReference type="Proteomes" id="UP000318704"/>
    </source>
</evidence>
<evidence type="ECO:0000256" key="2">
    <source>
        <dbReference type="SAM" id="SignalP"/>
    </source>
</evidence>
<proteinExistence type="predicted"/>
<evidence type="ECO:0000313" key="3">
    <source>
        <dbReference type="EMBL" id="QDT94795.1"/>
    </source>
</evidence>
<feature type="region of interest" description="Disordered" evidence="1">
    <location>
        <begin position="381"/>
        <end position="410"/>
    </location>
</feature>